<evidence type="ECO:0008006" key="3">
    <source>
        <dbReference type="Google" id="ProtNLM"/>
    </source>
</evidence>
<dbReference type="Proteomes" id="UP000682928">
    <property type="component" value="Chromosome"/>
</dbReference>
<accession>A0AA86M4I1</accession>
<dbReference type="RefSeq" id="WP_088221657.1">
    <property type="nucleotide sequence ID" value="NZ_AP024590.1"/>
</dbReference>
<dbReference type="Gene3D" id="2.60.120.370">
    <property type="entry name" value="YhcH/YjgK/YiaL"/>
    <property type="match status" value="1"/>
</dbReference>
<dbReference type="PANTHER" id="PTHR34986:SF5">
    <property type="entry name" value="N-ACETYLNEURAMINATE ANOMERASE NANQ"/>
    <property type="match status" value="1"/>
</dbReference>
<dbReference type="NCBIfam" id="TIGR00022">
    <property type="entry name" value="YhcH/YjgK/YiaL family protein"/>
    <property type="match status" value="1"/>
</dbReference>
<dbReference type="InterPro" id="IPR037012">
    <property type="entry name" value="NanQ/TabA/YiaL_sf"/>
</dbReference>
<sequence length="155" mass="17140">MIYGDIHQPEAAGLPAGLQNALRQALALAPHALSPGRHEFGGDAYFMNVMHYSTQLPDTKKAELHREYVDVQLVLSGEELIYYGAAGSARECDQWHDDEDYQLCQHIDNQQRLTLRAGMFAVFLPGEPHKPGCTTGQEGAVKKAVIKVHRDEISG</sequence>
<dbReference type="InterPro" id="IPR049827">
    <property type="entry name" value="NanQ"/>
</dbReference>
<dbReference type="EMBL" id="AP024590">
    <property type="protein sequence ID" value="BCU53910.1"/>
    <property type="molecule type" value="Genomic_DNA"/>
</dbReference>
<dbReference type="SUPFAM" id="SSF51197">
    <property type="entry name" value="Clavaminate synthase-like"/>
    <property type="match status" value="1"/>
</dbReference>
<dbReference type="GO" id="GO:0005829">
    <property type="term" value="C:cytosol"/>
    <property type="evidence" value="ECO:0007669"/>
    <property type="project" value="TreeGrafter"/>
</dbReference>
<name>A0AA86M4I1_9ENTR</name>
<dbReference type="PANTHER" id="PTHR34986">
    <property type="entry name" value="EVOLVED BETA-GALACTOSIDASE SUBUNIT BETA"/>
    <property type="match status" value="1"/>
</dbReference>
<protein>
    <recommendedName>
        <fullName evidence="3">YhcH/YjgK/YiaL family protein</fullName>
    </recommendedName>
</protein>
<organism evidence="1 2">
    <name type="scientific">Enterobacter kobei</name>
    <dbReference type="NCBI Taxonomy" id="208224"/>
    <lineage>
        <taxon>Bacteria</taxon>
        <taxon>Pseudomonadati</taxon>
        <taxon>Pseudomonadota</taxon>
        <taxon>Gammaproteobacteria</taxon>
        <taxon>Enterobacterales</taxon>
        <taxon>Enterobacteriaceae</taxon>
        <taxon>Enterobacter</taxon>
        <taxon>Enterobacter cloacae complex</taxon>
    </lineage>
</organism>
<dbReference type="InterPro" id="IPR004375">
    <property type="entry name" value="NanQ/TabA/YiaL"/>
</dbReference>
<dbReference type="NCBIfam" id="NF040884">
    <property type="entry name" value="acetylneur_anom"/>
    <property type="match status" value="1"/>
</dbReference>
<evidence type="ECO:0000313" key="2">
    <source>
        <dbReference type="Proteomes" id="UP000682928"/>
    </source>
</evidence>
<evidence type="ECO:0000313" key="1">
    <source>
        <dbReference type="EMBL" id="BCU53910.1"/>
    </source>
</evidence>
<reference evidence="1" key="1">
    <citation type="submission" date="2021-04" db="EMBL/GenBank/DDBJ databases">
        <title>Difference and commonality of drug resistance evolution in various bacteria. and drug sensitivity profiles.</title>
        <authorList>
            <person name="Maeda T."/>
            <person name="Shibai A."/>
            <person name="Kawada K."/>
            <person name="Kotani H."/>
            <person name="Tarusawa Y."/>
            <person name="Tanabe K."/>
            <person name="Furusawa C."/>
        </authorList>
    </citation>
    <scope>NUCLEOTIDE SEQUENCE</scope>
    <source>
        <strain evidence="1">JCM 8580</strain>
    </source>
</reference>
<gene>
    <name evidence="1" type="primary">yhcH</name>
    <name evidence="1" type="ORF">ENKO_05040</name>
</gene>
<dbReference type="AlphaFoldDB" id="A0AA86M4I1"/>
<proteinExistence type="predicted"/>
<dbReference type="Pfam" id="PF04074">
    <property type="entry name" value="DUF386"/>
    <property type="match status" value="1"/>
</dbReference>